<accession>A0AAJ5C5X3</accession>
<proteinExistence type="predicted"/>
<name>A0AAJ5C5X3_9BASI</name>
<organism evidence="1 2">
    <name type="scientific">Melanopsichium pennsylvanicum</name>
    <dbReference type="NCBI Taxonomy" id="63383"/>
    <lineage>
        <taxon>Eukaryota</taxon>
        <taxon>Fungi</taxon>
        <taxon>Dikarya</taxon>
        <taxon>Basidiomycota</taxon>
        <taxon>Ustilaginomycotina</taxon>
        <taxon>Ustilaginomycetes</taxon>
        <taxon>Ustilaginales</taxon>
        <taxon>Ustilaginaceae</taxon>
        <taxon>Melanopsichium</taxon>
    </lineage>
</organism>
<dbReference type="EMBL" id="OAPG01000009">
    <property type="protein sequence ID" value="SNX85186.1"/>
    <property type="molecule type" value="Genomic_DNA"/>
</dbReference>
<comment type="caution">
    <text evidence="1">The sequence shown here is derived from an EMBL/GenBank/DDBJ whole genome shotgun (WGS) entry which is preliminary data.</text>
</comment>
<dbReference type="Proteomes" id="UP001294444">
    <property type="component" value="Unassembled WGS sequence"/>
</dbReference>
<sequence length="164" mass="17751">MSLGDSATNHSLSNEKACDALKYSKGLAQKKARSQVSVEVHRISLGGCSWRGDTTTALRCPISLSETAVFSASADYKDDKISVDRESPVVGGRRSATILKSLTSFIVVMAPHKGDTKAGRSGELQILAIRLRFGNPSAIWQSVCNLAIRLQFGGWRSETDRHSL</sequence>
<reference evidence="1" key="1">
    <citation type="submission" date="2023-10" db="EMBL/GenBank/DDBJ databases">
        <authorList>
            <person name="Guldener U."/>
        </authorList>
    </citation>
    <scope>NUCLEOTIDE SEQUENCE</scope>
    <source>
        <strain evidence="1">Mp4</strain>
    </source>
</reference>
<dbReference type="AlphaFoldDB" id="A0AAJ5C5X3"/>
<evidence type="ECO:0000313" key="1">
    <source>
        <dbReference type="EMBL" id="SNX85186.1"/>
    </source>
</evidence>
<gene>
    <name evidence="1" type="ORF">MEPE_03895</name>
</gene>
<protein>
    <submittedName>
        <fullName evidence="1">Uncharacterized protein</fullName>
    </submittedName>
</protein>
<keyword evidence="2" id="KW-1185">Reference proteome</keyword>
<evidence type="ECO:0000313" key="2">
    <source>
        <dbReference type="Proteomes" id="UP001294444"/>
    </source>
</evidence>